<dbReference type="InterPro" id="IPR036513">
    <property type="entry name" value="STAS_dom_sf"/>
</dbReference>
<dbReference type="eggNOG" id="COG1366">
    <property type="taxonomic scope" value="Bacteria"/>
</dbReference>
<dbReference type="InterPro" id="IPR002645">
    <property type="entry name" value="STAS_dom"/>
</dbReference>
<protein>
    <submittedName>
        <fullName evidence="2">Anti-sigma-factor antagonist</fullName>
    </submittedName>
</protein>
<evidence type="ECO:0000313" key="3">
    <source>
        <dbReference type="Proteomes" id="UP000001508"/>
    </source>
</evidence>
<dbReference type="Gene3D" id="3.30.750.24">
    <property type="entry name" value="STAS domain"/>
    <property type="match status" value="1"/>
</dbReference>
<dbReference type="EMBL" id="CP001940">
    <property type="protein sequence ID" value="ADH85740.1"/>
    <property type="molecule type" value="Genomic_DNA"/>
</dbReference>
<feature type="domain" description="STAS" evidence="1">
    <location>
        <begin position="46"/>
        <end position="136"/>
    </location>
</feature>
<reference evidence="3" key="1">
    <citation type="submission" date="2010-02" db="EMBL/GenBank/DDBJ databases">
        <title>Complete sequence of Desulfurivibrio alkaliphilus AHT2.</title>
        <authorList>
            <consortium name="US DOE Joint Genome Institute"/>
            <person name="Pitluck S."/>
            <person name="Chertkov O."/>
            <person name="Detter J.C."/>
            <person name="Han C."/>
            <person name="Tapia R."/>
            <person name="Larimer F."/>
            <person name="Land M."/>
            <person name="Hauser L."/>
            <person name="Kyrpides N."/>
            <person name="Mikhailova N."/>
            <person name="Sorokin D.Y."/>
            <person name="Muyzer G."/>
            <person name="Woyke T."/>
        </authorList>
    </citation>
    <scope>NUCLEOTIDE SEQUENCE [LARGE SCALE GENOMIC DNA]</scope>
    <source>
        <strain evidence="3">DSM 19089 / UNIQEM U267 / AHT2</strain>
    </source>
</reference>
<sequence>MAVRNTVESSRVGTGGGVRNRAVAHQGDCLGRMCCTVQRRDNRIEISLRGDIGTREAELLQRHLNSSLPVEQGQEVVIDLDGLNYLGGAGIGTILALYKKITANRGVFHLTNIPGPIYHLLRELRLDTLFALSPRQ</sequence>
<keyword evidence="3" id="KW-1185">Reference proteome</keyword>
<evidence type="ECO:0000259" key="1">
    <source>
        <dbReference type="PROSITE" id="PS50801"/>
    </source>
</evidence>
<gene>
    <name evidence="2" type="ordered locus">DaAHT2_1042</name>
</gene>
<name>D6Z2G5_DESAT</name>
<dbReference type="STRING" id="589865.DaAHT2_1042"/>
<dbReference type="KEGG" id="dak:DaAHT2_1042"/>
<dbReference type="SUPFAM" id="SSF52091">
    <property type="entry name" value="SpoIIaa-like"/>
    <property type="match status" value="1"/>
</dbReference>
<dbReference type="InParanoid" id="D6Z2G5"/>
<dbReference type="PROSITE" id="PS50801">
    <property type="entry name" value="STAS"/>
    <property type="match status" value="1"/>
</dbReference>
<accession>D6Z2G5</accession>
<proteinExistence type="predicted"/>
<dbReference type="Pfam" id="PF01740">
    <property type="entry name" value="STAS"/>
    <property type="match status" value="1"/>
</dbReference>
<dbReference type="HOGENOM" id="CLU_115403_9_4_7"/>
<dbReference type="AlphaFoldDB" id="D6Z2G5"/>
<evidence type="ECO:0000313" key="2">
    <source>
        <dbReference type="EMBL" id="ADH85740.1"/>
    </source>
</evidence>
<dbReference type="CDD" id="cd07043">
    <property type="entry name" value="STAS_anti-anti-sigma_factors"/>
    <property type="match status" value="1"/>
</dbReference>
<dbReference type="Proteomes" id="UP000001508">
    <property type="component" value="Chromosome"/>
</dbReference>
<organism evidence="2 3">
    <name type="scientific">Desulfurivibrio alkaliphilus (strain DSM 19089 / UNIQEM U267 / AHT2)</name>
    <dbReference type="NCBI Taxonomy" id="589865"/>
    <lineage>
        <taxon>Bacteria</taxon>
        <taxon>Pseudomonadati</taxon>
        <taxon>Thermodesulfobacteriota</taxon>
        <taxon>Desulfobulbia</taxon>
        <taxon>Desulfobulbales</taxon>
        <taxon>Desulfobulbaceae</taxon>
        <taxon>Desulfurivibrio</taxon>
    </lineage>
</organism>